<comment type="caution">
    <text evidence="1">The sequence shown here is derived from an EMBL/GenBank/DDBJ whole genome shotgun (WGS) entry which is preliminary data.</text>
</comment>
<name>A0A8T3VPJ6_METOL</name>
<proteinExistence type="predicted"/>
<protein>
    <submittedName>
        <fullName evidence="1">Uncharacterized protein</fullName>
    </submittedName>
</protein>
<gene>
    <name evidence="1" type="ORF">E7Z75_05810</name>
</gene>
<evidence type="ECO:0000313" key="1">
    <source>
        <dbReference type="EMBL" id="MBE6512637.1"/>
    </source>
</evidence>
<sequence>MNFSEKVAEIEGKVKSYRLEIEGVKEIPAEEMVRVMLEEGEMLEPCRIIGESDDFIDFMVVDLENGPVFSISINKERIVGFGTFHKPLDELANSEEEVNSVPASLYM</sequence>
<accession>A0A8T3VPJ6</accession>
<dbReference type="AlphaFoldDB" id="A0A8T3VPJ6"/>
<dbReference type="EMBL" id="SUTG01000024">
    <property type="protein sequence ID" value="MBE6512637.1"/>
    <property type="molecule type" value="Genomic_DNA"/>
</dbReference>
<organism evidence="1 2">
    <name type="scientific">Methanobrevibacter olleyae</name>
    <dbReference type="NCBI Taxonomy" id="294671"/>
    <lineage>
        <taxon>Archaea</taxon>
        <taxon>Methanobacteriati</taxon>
        <taxon>Methanobacteriota</taxon>
        <taxon>Methanomada group</taxon>
        <taxon>Methanobacteria</taxon>
        <taxon>Methanobacteriales</taxon>
        <taxon>Methanobacteriaceae</taxon>
        <taxon>Methanobrevibacter</taxon>
    </lineage>
</organism>
<evidence type="ECO:0000313" key="2">
    <source>
        <dbReference type="Proteomes" id="UP000732619"/>
    </source>
</evidence>
<dbReference type="Proteomes" id="UP000732619">
    <property type="component" value="Unassembled WGS sequence"/>
</dbReference>
<reference evidence="1" key="1">
    <citation type="submission" date="2019-04" db="EMBL/GenBank/DDBJ databases">
        <title>Evolution of Biomass-Degrading Anaerobic Consortia Revealed by Metagenomics.</title>
        <authorList>
            <person name="Peng X."/>
        </authorList>
    </citation>
    <scope>NUCLEOTIDE SEQUENCE</scope>
    <source>
        <strain evidence="1">SIG14</strain>
    </source>
</reference>